<dbReference type="AlphaFoldDB" id="A0A383E062"/>
<organism evidence="1">
    <name type="scientific">marine metagenome</name>
    <dbReference type="NCBI Taxonomy" id="408172"/>
    <lineage>
        <taxon>unclassified sequences</taxon>
        <taxon>metagenomes</taxon>
        <taxon>ecological metagenomes</taxon>
    </lineage>
</organism>
<gene>
    <name evidence="1" type="ORF">METZ01_LOCUS503056</name>
</gene>
<proteinExistence type="predicted"/>
<reference evidence="1" key="1">
    <citation type="submission" date="2018-05" db="EMBL/GenBank/DDBJ databases">
        <authorList>
            <person name="Lanie J.A."/>
            <person name="Ng W.-L."/>
            <person name="Kazmierczak K.M."/>
            <person name="Andrzejewski T.M."/>
            <person name="Davidsen T.M."/>
            <person name="Wayne K.J."/>
            <person name="Tettelin H."/>
            <person name="Glass J.I."/>
            <person name="Rusch D."/>
            <person name="Podicherti R."/>
            <person name="Tsui H.-C.T."/>
            <person name="Winkler M.E."/>
        </authorList>
    </citation>
    <scope>NUCLEOTIDE SEQUENCE</scope>
</reference>
<evidence type="ECO:0000313" key="1">
    <source>
        <dbReference type="EMBL" id="SVE50202.1"/>
    </source>
</evidence>
<accession>A0A383E062</accession>
<sequence>RIIWQELENTIFFMMANTDHLPRTFKSNFNPKTFFRISNLRDAPALGAGISAWKTFMKKNNA</sequence>
<protein>
    <submittedName>
        <fullName evidence="1">Uncharacterized protein</fullName>
    </submittedName>
</protein>
<feature type="non-terminal residue" evidence="1">
    <location>
        <position position="1"/>
    </location>
</feature>
<name>A0A383E062_9ZZZZ</name>
<dbReference type="EMBL" id="UINC01221744">
    <property type="protein sequence ID" value="SVE50202.1"/>
    <property type="molecule type" value="Genomic_DNA"/>
</dbReference>